<evidence type="ECO:0000313" key="3">
    <source>
        <dbReference type="Proteomes" id="UP000805614"/>
    </source>
</evidence>
<keyword evidence="3" id="KW-1185">Reference proteome</keyword>
<proteinExistence type="predicted"/>
<dbReference type="GO" id="GO:0008168">
    <property type="term" value="F:methyltransferase activity"/>
    <property type="evidence" value="ECO:0007669"/>
    <property type="project" value="UniProtKB-KW"/>
</dbReference>
<dbReference type="Gene3D" id="3.40.50.150">
    <property type="entry name" value="Vaccinia Virus protein VP39"/>
    <property type="match status" value="1"/>
</dbReference>
<accession>A0ABR7LZS3</accession>
<dbReference type="RefSeq" id="WP_187247299.1">
    <property type="nucleotide sequence ID" value="NZ_BAAAOK010000005.1"/>
</dbReference>
<dbReference type="GO" id="GO:0032259">
    <property type="term" value="P:methylation"/>
    <property type="evidence" value="ECO:0007669"/>
    <property type="project" value="UniProtKB-KW"/>
</dbReference>
<dbReference type="InterPro" id="IPR029063">
    <property type="entry name" value="SAM-dependent_MTases_sf"/>
</dbReference>
<keyword evidence="2" id="KW-0489">Methyltransferase</keyword>
<keyword evidence="2" id="KW-0808">Transferase</keyword>
<reference evidence="2 3" key="1">
    <citation type="submission" date="2020-06" db="EMBL/GenBank/DDBJ databases">
        <title>Actinomadura xiongansis sp. nov., isolated from soil of Baiyangdian.</title>
        <authorList>
            <person name="Zhang X."/>
        </authorList>
    </citation>
    <scope>NUCLEOTIDE SEQUENCE [LARGE SCALE GENOMIC DNA]</scope>
    <source>
        <strain evidence="2 3">HBUM206468</strain>
    </source>
</reference>
<dbReference type="SUPFAM" id="SSF53335">
    <property type="entry name" value="S-adenosyl-L-methionine-dependent methyltransferases"/>
    <property type="match status" value="1"/>
</dbReference>
<protein>
    <submittedName>
        <fullName evidence="2">Methyltransferase domain-containing protein</fullName>
    </submittedName>
</protein>
<dbReference type="Proteomes" id="UP000805614">
    <property type="component" value="Unassembled WGS sequence"/>
</dbReference>
<dbReference type="EMBL" id="JABVEC010000038">
    <property type="protein sequence ID" value="MBC6470261.1"/>
    <property type="molecule type" value="Genomic_DNA"/>
</dbReference>
<gene>
    <name evidence="2" type="ORF">HKK74_32935</name>
</gene>
<name>A0ABR7LZS3_9ACTN</name>
<dbReference type="InterPro" id="IPR050508">
    <property type="entry name" value="Methyltransf_Superfamily"/>
</dbReference>
<feature type="domain" description="Methyltransferase type 11" evidence="1">
    <location>
        <begin position="64"/>
        <end position="159"/>
    </location>
</feature>
<sequence>MSLSEDRLVRQWSGGHMSSRVYDFTIKRERLFRLLSRIVWGGEVRAFYADIAALQDVAPGSSVLDVPSGGGVAFRGLSTDAEIRYVAADASPFMLRLARAEAARRGLEKIEYVHTGVEAMPFDDATFDLCVSYNGLHCFSDPPAAVAEMARVVRPGGELRGTVVVTDGGALSAAAIAFFRRTDQFGQTGSADDVRRWLSDGGFADVRLDRRGAYLLFSARRADEE</sequence>
<dbReference type="CDD" id="cd02440">
    <property type="entry name" value="AdoMet_MTases"/>
    <property type="match status" value="1"/>
</dbReference>
<evidence type="ECO:0000313" key="2">
    <source>
        <dbReference type="EMBL" id="MBC6470261.1"/>
    </source>
</evidence>
<dbReference type="InterPro" id="IPR013216">
    <property type="entry name" value="Methyltransf_11"/>
</dbReference>
<dbReference type="Pfam" id="PF08241">
    <property type="entry name" value="Methyltransf_11"/>
    <property type="match status" value="1"/>
</dbReference>
<organism evidence="2 3">
    <name type="scientific">Actinomadura alba</name>
    <dbReference type="NCBI Taxonomy" id="406431"/>
    <lineage>
        <taxon>Bacteria</taxon>
        <taxon>Bacillati</taxon>
        <taxon>Actinomycetota</taxon>
        <taxon>Actinomycetes</taxon>
        <taxon>Streptosporangiales</taxon>
        <taxon>Thermomonosporaceae</taxon>
        <taxon>Actinomadura</taxon>
    </lineage>
</organism>
<comment type="caution">
    <text evidence="2">The sequence shown here is derived from an EMBL/GenBank/DDBJ whole genome shotgun (WGS) entry which is preliminary data.</text>
</comment>
<evidence type="ECO:0000259" key="1">
    <source>
        <dbReference type="Pfam" id="PF08241"/>
    </source>
</evidence>
<dbReference type="PANTHER" id="PTHR42912">
    <property type="entry name" value="METHYLTRANSFERASE"/>
    <property type="match status" value="1"/>
</dbReference>